<dbReference type="Proteomes" id="UP001596512">
    <property type="component" value="Unassembled WGS sequence"/>
</dbReference>
<comment type="caution">
    <text evidence="1">The sequence shown here is derived from an EMBL/GenBank/DDBJ whole genome shotgun (WGS) entry which is preliminary data.</text>
</comment>
<reference evidence="2" key="1">
    <citation type="journal article" date="2019" name="Int. J. Syst. Evol. Microbiol.">
        <title>The Global Catalogue of Microorganisms (GCM) 10K type strain sequencing project: providing services to taxonomists for standard genome sequencing and annotation.</title>
        <authorList>
            <consortium name="The Broad Institute Genomics Platform"/>
            <consortium name="The Broad Institute Genome Sequencing Center for Infectious Disease"/>
            <person name="Wu L."/>
            <person name="Ma J."/>
        </authorList>
    </citation>
    <scope>NUCLEOTIDE SEQUENCE [LARGE SCALE GENOMIC DNA]</scope>
    <source>
        <strain evidence="2">JCM 17695</strain>
    </source>
</reference>
<evidence type="ECO:0000313" key="1">
    <source>
        <dbReference type="EMBL" id="MFC7615539.1"/>
    </source>
</evidence>
<accession>A0ABW2TQS3</accession>
<organism evidence="1 2">
    <name type="scientific">Actinokineospora soli</name>
    <dbReference type="NCBI Taxonomy" id="1048753"/>
    <lineage>
        <taxon>Bacteria</taxon>
        <taxon>Bacillati</taxon>
        <taxon>Actinomycetota</taxon>
        <taxon>Actinomycetes</taxon>
        <taxon>Pseudonocardiales</taxon>
        <taxon>Pseudonocardiaceae</taxon>
        <taxon>Actinokineospora</taxon>
    </lineage>
</organism>
<name>A0ABW2TQS3_9PSEU</name>
<sequence length="49" mass="5443">MRGTGGPRDPLLLLLHLHPDDDRGEVRLDVTVPDARTDVLDALQTRAVR</sequence>
<gene>
    <name evidence="1" type="ORF">ACFQV2_20580</name>
</gene>
<evidence type="ECO:0008006" key="3">
    <source>
        <dbReference type="Google" id="ProtNLM"/>
    </source>
</evidence>
<keyword evidence="2" id="KW-1185">Reference proteome</keyword>
<dbReference type="EMBL" id="JBHTEY010000004">
    <property type="protein sequence ID" value="MFC7615539.1"/>
    <property type="molecule type" value="Genomic_DNA"/>
</dbReference>
<evidence type="ECO:0000313" key="2">
    <source>
        <dbReference type="Proteomes" id="UP001596512"/>
    </source>
</evidence>
<proteinExistence type="predicted"/>
<protein>
    <recommendedName>
        <fullName evidence="3">MmyB-like transcription regulator ligand binding domain-containing protein</fullName>
    </recommendedName>
</protein>